<feature type="transmembrane region" description="Helical" evidence="5">
    <location>
        <begin position="75"/>
        <end position="94"/>
    </location>
</feature>
<dbReference type="Gene3D" id="1.20.1250.20">
    <property type="entry name" value="MFS general substrate transporter like domains"/>
    <property type="match status" value="2"/>
</dbReference>
<feature type="transmembrane region" description="Helical" evidence="5">
    <location>
        <begin position="352"/>
        <end position="372"/>
    </location>
</feature>
<feature type="region of interest" description="Disordered" evidence="4">
    <location>
        <begin position="402"/>
        <end position="431"/>
    </location>
</feature>
<evidence type="ECO:0000256" key="3">
    <source>
        <dbReference type="ARBA" id="ARBA00023136"/>
    </source>
</evidence>
<dbReference type="InterPro" id="IPR036259">
    <property type="entry name" value="MFS_trans_sf"/>
</dbReference>
<feature type="compositionally biased region" description="Acidic residues" evidence="4">
    <location>
        <begin position="410"/>
        <end position="421"/>
    </location>
</feature>
<feature type="transmembrane region" description="Helical" evidence="5">
    <location>
        <begin position="43"/>
        <end position="63"/>
    </location>
</feature>
<dbReference type="GO" id="GO:0005886">
    <property type="term" value="C:plasma membrane"/>
    <property type="evidence" value="ECO:0007669"/>
    <property type="project" value="TreeGrafter"/>
</dbReference>
<dbReference type="RefSeq" id="WP_068307736.1">
    <property type="nucleotide sequence ID" value="NZ_FNAK01000005.1"/>
</dbReference>
<dbReference type="PANTHER" id="PTHR23521:SF3">
    <property type="entry name" value="MFS TRANSPORTER"/>
    <property type="match status" value="1"/>
</dbReference>
<evidence type="ECO:0000313" key="6">
    <source>
        <dbReference type="EMBL" id="SDE26854.1"/>
    </source>
</evidence>
<feature type="transmembrane region" description="Helical" evidence="5">
    <location>
        <begin position="292"/>
        <end position="312"/>
    </location>
</feature>
<dbReference type="InterPro" id="IPR011701">
    <property type="entry name" value="MFS"/>
</dbReference>
<feature type="transmembrane region" description="Helical" evidence="5">
    <location>
        <begin position="324"/>
        <end position="346"/>
    </location>
</feature>
<sequence length="431" mass="45344">MTLRATLLGIAALLLGAGSLNLGMGLQASLLGVRAGIENFPTLLIGLVMSAYYAGFVLGSLYAPGVVARVGHIRTFSAFASLASAAAICHAVFVDPLSWILFRALTGFCFAALCLVAESWLNARASNLNRGTVVSIYFVVMLGMTAAGQAFLMMAPPEGYDLFVFVSVIISLALVPIALTSTPSPEISAPDRMSFRRLYSVSPVGTVGTFSAGLITGAYWGLGAVFAQAKGLVSDDIAVFMTLLVLGGVVTQWPFGRLSDRMDRRIVIGFVAIAIAVVGILVSTDILPDDPWLYVMGAVMGGLVLPLYGLVLAHTNDHLEAEDFVPAGAALLMLYGMGAVLGPLLGTLAMRLVGAGGLFLYLAISAIVLATFTAYRMTQRAAVDVEDTESFVPVTSTTAMAYELDPRSEDEGDQSPQEDPEAQAIQIADRP</sequence>
<feature type="transmembrane region" description="Helical" evidence="5">
    <location>
        <begin position="237"/>
        <end position="255"/>
    </location>
</feature>
<dbReference type="AlphaFoldDB" id="A0A1G7BIF5"/>
<dbReference type="InterPro" id="IPR047200">
    <property type="entry name" value="MFS_YcaD-like"/>
</dbReference>
<dbReference type="CDD" id="cd17477">
    <property type="entry name" value="MFS_YcaD_like"/>
    <property type="match status" value="1"/>
</dbReference>
<evidence type="ECO:0000256" key="4">
    <source>
        <dbReference type="SAM" id="MobiDB-lite"/>
    </source>
</evidence>
<dbReference type="Pfam" id="PF07690">
    <property type="entry name" value="MFS_1"/>
    <property type="match status" value="1"/>
</dbReference>
<dbReference type="Proteomes" id="UP000183685">
    <property type="component" value="Unassembled WGS sequence"/>
</dbReference>
<feature type="transmembrane region" description="Helical" evidence="5">
    <location>
        <begin position="201"/>
        <end position="222"/>
    </location>
</feature>
<feature type="transmembrane region" description="Helical" evidence="5">
    <location>
        <begin position="267"/>
        <end position="286"/>
    </location>
</feature>
<dbReference type="SUPFAM" id="SSF103473">
    <property type="entry name" value="MFS general substrate transporter"/>
    <property type="match status" value="1"/>
</dbReference>
<keyword evidence="3 5" id="KW-0472">Membrane</keyword>
<protein>
    <submittedName>
        <fullName evidence="6">Predicted arabinose efflux permease, MFS family</fullName>
    </submittedName>
</protein>
<name>A0A1G7BIF5_9PROT</name>
<feature type="transmembrane region" description="Helical" evidence="5">
    <location>
        <begin position="133"/>
        <end position="156"/>
    </location>
</feature>
<keyword evidence="2 5" id="KW-1133">Transmembrane helix</keyword>
<gene>
    <name evidence="6" type="ORF">SAMN04488071_2533</name>
</gene>
<keyword evidence="7" id="KW-1185">Reference proteome</keyword>
<organism evidence="6 7">
    <name type="scientific">Kordiimonas lacus</name>
    <dbReference type="NCBI Taxonomy" id="637679"/>
    <lineage>
        <taxon>Bacteria</taxon>
        <taxon>Pseudomonadati</taxon>
        <taxon>Pseudomonadota</taxon>
        <taxon>Alphaproteobacteria</taxon>
        <taxon>Kordiimonadales</taxon>
        <taxon>Kordiimonadaceae</taxon>
        <taxon>Kordiimonas</taxon>
    </lineage>
</organism>
<evidence type="ECO:0000256" key="1">
    <source>
        <dbReference type="ARBA" id="ARBA00022692"/>
    </source>
</evidence>
<evidence type="ECO:0000256" key="2">
    <source>
        <dbReference type="ARBA" id="ARBA00022989"/>
    </source>
</evidence>
<dbReference type="EMBL" id="FNAK01000005">
    <property type="protein sequence ID" value="SDE26854.1"/>
    <property type="molecule type" value="Genomic_DNA"/>
</dbReference>
<reference evidence="6 7" key="1">
    <citation type="submission" date="2016-10" db="EMBL/GenBank/DDBJ databases">
        <authorList>
            <person name="de Groot N.N."/>
        </authorList>
    </citation>
    <scope>NUCLEOTIDE SEQUENCE [LARGE SCALE GENOMIC DNA]</scope>
    <source>
        <strain evidence="6 7">CGMCC 1.9109</strain>
    </source>
</reference>
<dbReference type="OrthoDB" id="9810614at2"/>
<proteinExistence type="predicted"/>
<dbReference type="PANTHER" id="PTHR23521">
    <property type="entry name" value="TRANSPORTER MFS SUPERFAMILY"/>
    <property type="match status" value="1"/>
</dbReference>
<keyword evidence="1 5" id="KW-0812">Transmembrane</keyword>
<dbReference type="GO" id="GO:0022857">
    <property type="term" value="F:transmembrane transporter activity"/>
    <property type="evidence" value="ECO:0007669"/>
    <property type="project" value="InterPro"/>
</dbReference>
<evidence type="ECO:0000313" key="7">
    <source>
        <dbReference type="Proteomes" id="UP000183685"/>
    </source>
</evidence>
<dbReference type="STRING" id="637679.GCA_001550055_03698"/>
<accession>A0A1G7BIF5</accession>
<feature type="transmembrane region" description="Helical" evidence="5">
    <location>
        <begin position="162"/>
        <end position="180"/>
    </location>
</feature>
<feature type="transmembrane region" description="Helical" evidence="5">
    <location>
        <begin position="100"/>
        <end position="121"/>
    </location>
</feature>
<evidence type="ECO:0000256" key="5">
    <source>
        <dbReference type="SAM" id="Phobius"/>
    </source>
</evidence>